<reference evidence="2" key="2">
    <citation type="submission" date="2022-01" db="EMBL/GenBank/DDBJ databases">
        <authorList>
            <person name="Yamashiro T."/>
            <person name="Shiraishi A."/>
            <person name="Satake H."/>
            <person name="Nakayama K."/>
        </authorList>
    </citation>
    <scope>NUCLEOTIDE SEQUENCE</scope>
</reference>
<dbReference type="EMBL" id="BQNB010017450">
    <property type="protein sequence ID" value="GJT63313.1"/>
    <property type="molecule type" value="Genomic_DNA"/>
</dbReference>
<dbReference type="PANTHER" id="PTHR46148">
    <property type="entry name" value="CHROMO DOMAIN-CONTAINING PROTEIN"/>
    <property type="match status" value="1"/>
</dbReference>
<name>A0ABQ5FJ15_9ASTR</name>
<organism evidence="2 3">
    <name type="scientific">Tanacetum coccineum</name>
    <dbReference type="NCBI Taxonomy" id="301880"/>
    <lineage>
        <taxon>Eukaryota</taxon>
        <taxon>Viridiplantae</taxon>
        <taxon>Streptophyta</taxon>
        <taxon>Embryophyta</taxon>
        <taxon>Tracheophyta</taxon>
        <taxon>Spermatophyta</taxon>
        <taxon>Magnoliopsida</taxon>
        <taxon>eudicotyledons</taxon>
        <taxon>Gunneridae</taxon>
        <taxon>Pentapetalae</taxon>
        <taxon>asterids</taxon>
        <taxon>campanulids</taxon>
        <taxon>Asterales</taxon>
        <taxon>Asteraceae</taxon>
        <taxon>Asteroideae</taxon>
        <taxon>Anthemideae</taxon>
        <taxon>Anthemidinae</taxon>
        <taxon>Tanacetum</taxon>
    </lineage>
</organism>
<feature type="region of interest" description="Disordered" evidence="1">
    <location>
        <begin position="1"/>
        <end position="78"/>
    </location>
</feature>
<evidence type="ECO:0000313" key="2">
    <source>
        <dbReference type="EMBL" id="GJT63313.1"/>
    </source>
</evidence>
<reference evidence="2" key="1">
    <citation type="journal article" date="2022" name="Int. J. Mol. Sci.">
        <title>Draft Genome of Tanacetum Coccineum: Genomic Comparison of Closely Related Tanacetum-Family Plants.</title>
        <authorList>
            <person name="Yamashiro T."/>
            <person name="Shiraishi A."/>
            <person name="Nakayama K."/>
            <person name="Satake H."/>
        </authorList>
    </citation>
    <scope>NUCLEOTIDE SEQUENCE</scope>
</reference>
<comment type="caution">
    <text evidence="2">The sequence shown here is derived from an EMBL/GenBank/DDBJ whole genome shotgun (WGS) entry which is preliminary data.</text>
</comment>
<gene>
    <name evidence="2" type="ORF">Tco_1006846</name>
</gene>
<evidence type="ECO:0000313" key="3">
    <source>
        <dbReference type="Proteomes" id="UP001151760"/>
    </source>
</evidence>
<sequence length="343" mass="39379">MSSSENPSSKLSKKPKISIRPVWKKKMNTCRSPNLNEVDTPTPMPKPPSPYNTPSKENSSIAPSNQASPQHRSPPLIDPYNQAQFLAIREDLSWVEFLLTRPQPPLQIQRVMDAPTIPVSAEENLRDPIDIRVDIISPEPWVPIEEEMGTLRFRMGMAEADNASLRGKIKTMEAIETVTRSQEKRARIKMERQKERIKLLRVRALVMTIGLDHPKQILNAHIEAQKPENLKHEDVGVRFSKRGKLNPRYVGPFQVLAKKCYAGEPLAVSLDGLNINDKLHFVEEQVEIMDREVKWLKQSRIPSVKVRWNSRRGPEFTWEREDQFRKKYPHLFTETAPSSSATS</sequence>
<feature type="compositionally biased region" description="Pro residues" evidence="1">
    <location>
        <begin position="42"/>
        <end position="51"/>
    </location>
</feature>
<evidence type="ECO:0008006" key="4">
    <source>
        <dbReference type="Google" id="ProtNLM"/>
    </source>
</evidence>
<feature type="compositionally biased region" description="Basic residues" evidence="1">
    <location>
        <begin position="11"/>
        <end position="28"/>
    </location>
</feature>
<feature type="compositionally biased region" description="Polar residues" evidence="1">
    <location>
        <begin position="55"/>
        <end position="71"/>
    </location>
</feature>
<dbReference type="Proteomes" id="UP001151760">
    <property type="component" value="Unassembled WGS sequence"/>
</dbReference>
<proteinExistence type="predicted"/>
<feature type="compositionally biased region" description="Low complexity" evidence="1">
    <location>
        <begin position="1"/>
        <end position="10"/>
    </location>
</feature>
<keyword evidence="3" id="KW-1185">Reference proteome</keyword>
<dbReference type="PANTHER" id="PTHR46148:SF59">
    <property type="entry name" value="NUCLEOTIDYLTRANSFERASE, RIBONUCLEASE H"/>
    <property type="match status" value="1"/>
</dbReference>
<protein>
    <recommendedName>
        <fullName evidence="4">Reverse transcriptase domain-containing protein</fullName>
    </recommendedName>
</protein>
<accession>A0ABQ5FJ15</accession>
<evidence type="ECO:0000256" key="1">
    <source>
        <dbReference type="SAM" id="MobiDB-lite"/>
    </source>
</evidence>
<feature type="compositionally biased region" description="Polar residues" evidence="1">
    <location>
        <begin position="29"/>
        <end position="39"/>
    </location>
</feature>